<evidence type="ECO:0000313" key="2">
    <source>
        <dbReference type="EMBL" id="CAB4152128.1"/>
    </source>
</evidence>
<dbReference type="EMBL" id="LR796565">
    <property type="protein sequence ID" value="CAB4152128.1"/>
    <property type="molecule type" value="Genomic_DNA"/>
</dbReference>
<evidence type="ECO:0000313" key="1">
    <source>
        <dbReference type="EMBL" id="CAB4136814.1"/>
    </source>
</evidence>
<accession>A0A6J5P2A5</accession>
<gene>
    <name evidence="1" type="ORF">UFOVP305_48</name>
    <name evidence="2" type="ORF">UFOVP593_52</name>
    <name evidence="3" type="ORF">UFOVP842_7</name>
</gene>
<sequence>MSYTDDATGALADLTDAGASVTFTQQTPGVYDAATDTFSGATTTTVTGSAIEVPGNPDVYAALELIKLETRTLLFAASIYGNGRPALGMFVTWNGATFTVRSVDAVAPDGKPIISTIVVAR</sequence>
<organism evidence="3">
    <name type="scientific">uncultured Caudovirales phage</name>
    <dbReference type="NCBI Taxonomy" id="2100421"/>
    <lineage>
        <taxon>Viruses</taxon>
        <taxon>Duplodnaviria</taxon>
        <taxon>Heunggongvirae</taxon>
        <taxon>Uroviricota</taxon>
        <taxon>Caudoviricetes</taxon>
        <taxon>Peduoviridae</taxon>
        <taxon>Maltschvirus</taxon>
        <taxon>Maltschvirus maltsch</taxon>
    </lineage>
</organism>
<name>A0A6J5P2A5_9CAUD</name>
<dbReference type="EMBL" id="LR796324">
    <property type="protein sequence ID" value="CAB4136814.1"/>
    <property type="molecule type" value="Genomic_DNA"/>
</dbReference>
<proteinExistence type="predicted"/>
<protein>
    <submittedName>
        <fullName evidence="3">Uncharacterized protein</fullName>
    </submittedName>
</protein>
<dbReference type="EMBL" id="LR796793">
    <property type="protein sequence ID" value="CAB4166060.1"/>
    <property type="molecule type" value="Genomic_DNA"/>
</dbReference>
<evidence type="ECO:0000313" key="3">
    <source>
        <dbReference type="EMBL" id="CAB4166060.1"/>
    </source>
</evidence>
<reference evidence="3" key="1">
    <citation type="submission" date="2020-04" db="EMBL/GenBank/DDBJ databases">
        <authorList>
            <person name="Chiriac C."/>
            <person name="Salcher M."/>
            <person name="Ghai R."/>
            <person name="Kavagutti S V."/>
        </authorList>
    </citation>
    <scope>NUCLEOTIDE SEQUENCE</scope>
</reference>